<evidence type="ECO:0000313" key="4">
    <source>
        <dbReference type="Proteomes" id="UP001479933"/>
    </source>
</evidence>
<dbReference type="Gene3D" id="3.10.450.50">
    <property type="match status" value="1"/>
</dbReference>
<accession>A0ABZ2TXC3</accession>
<dbReference type="Pfam" id="PF14534">
    <property type="entry name" value="DUF4440"/>
    <property type="match status" value="1"/>
</dbReference>
<name>A0ABZ2TXC3_9ACTN</name>
<feature type="region of interest" description="Disordered" evidence="1">
    <location>
        <begin position="258"/>
        <end position="280"/>
    </location>
</feature>
<sequence>MTGPEIDLDMLADAMHDQNEVSYFSPKTFKVYPEFLLDDASGSLEQFGEDADAHDHLLLVDTVPGSTSHIDMERFALLVPDEDVRDRMESAMSGRGGFRRFRDLVDEGPPELAPLWRRFETCRRHRRAAEWLRDVDAIDDTTADALVAQCDAEYDAVDAELAARQNADLATVIALERELSTPAVRSDRVRLAELVHEDFVEINAGGVIRDRAKTITAILNDDVRSEPRIMHEEVATRLADDLIEIRWRSERAGQSSMRTSLWRRGPNGWQNLRHQGTPIK</sequence>
<evidence type="ECO:0000256" key="1">
    <source>
        <dbReference type="SAM" id="MobiDB-lite"/>
    </source>
</evidence>
<organism evidence="3 4">
    <name type="scientific">Gordonia hydrophobica</name>
    <dbReference type="NCBI Taxonomy" id="40516"/>
    <lineage>
        <taxon>Bacteria</taxon>
        <taxon>Bacillati</taxon>
        <taxon>Actinomycetota</taxon>
        <taxon>Actinomycetes</taxon>
        <taxon>Mycobacteriales</taxon>
        <taxon>Gordoniaceae</taxon>
        <taxon>Gordonia</taxon>
    </lineage>
</organism>
<evidence type="ECO:0000259" key="2">
    <source>
        <dbReference type="Pfam" id="PF14534"/>
    </source>
</evidence>
<dbReference type="Proteomes" id="UP001479933">
    <property type="component" value="Chromosome"/>
</dbReference>
<feature type="domain" description="DUF4440" evidence="2">
    <location>
        <begin position="172"/>
        <end position="270"/>
    </location>
</feature>
<gene>
    <name evidence="3" type="ORF">RVF87_13175</name>
</gene>
<proteinExistence type="predicted"/>
<dbReference type="SUPFAM" id="SSF54427">
    <property type="entry name" value="NTF2-like"/>
    <property type="match status" value="1"/>
</dbReference>
<reference evidence="3 4" key="1">
    <citation type="journal article" date="2023" name="Virus Evol.">
        <title>Computational host range prediction-The good, the bad, and the ugly.</title>
        <authorList>
            <person name="Howell A.A."/>
            <person name="Versoza C.J."/>
            <person name="Pfeifer S.P."/>
        </authorList>
    </citation>
    <scope>NUCLEOTIDE SEQUENCE [LARGE SCALE GENOMIC DNA]</scope>
    <source>
        <strain evidence="3 4">1610/1b</strain>
    </source>
</reference>
<evidence type="ECO:0000313" key="3">
    <source>
        <dbReference type="EMBL" id="WYY06027.1"/>
    </source>
</evidence>
<dbReference type="InterPro" id="IPR027843">
    <property type="entry name" value="DUF4440"/>
</dbReference>
<dbReference type="RefSeq" id="WP_157085948.1">
    <property type="nucleotide sequence ID" value="NZ_CP136137.1"/>
</dbReference>
<dbReference type="EMBL" id="CP136137">
    <property type="protein sequence ID" value="WYY06027.1"/>
    <property type="molecule type" value="Genomic_DNA"/>
</dbReference>
<dbReference type="InterPro" id="IPR032710">
    <property type="entry name" value="NTF2-like_dom_sf"/>
</dbReference>
<keyword evidence="4" id="KW-1185">Reference proteome</keyword>
<protein>
    <submittedName>
        <fullName evidence="3">Nuclear transport factor 2 family protein</fullName>
    </submittedName>
</protein>